<organism evidence="2 3">
    <name type="scientific">Mesorhizobium marinum</name>
    <dbReference type="NCBI Taxonomy" id="3228790"/>
    <lineage>
        <taxon>Bacteria</taxon>
        <taxon>Pseudomonadati</taxon>
        <taxon>Pseudomonadota</taxon>
        <taxon>Alphaproteobacteria</taxon>
        <taxon>Hyphomicrobiales</taxon>
        <taxon>Phyllobacteriaceae</taxon>
        <taxon>Mesorhizobium</taxon>
    </lineage>
</organism>
<dbReference type="InterPro" id="IPR029069">
    <property type="entry name" value="HotDog_dom_sf"/>
</dbReference>
<dbReference type="InterPro" id="IPR002539">
    <property type="entry name" value="MaoC-like_dom"/>
</dbReference>
<proteinExistence type="predicted"/>
<protein>
    <submittedName>
        <fullName evidence="2">MaoC family dehydratase</fullName>
    </submittedName>
</protein>
<dbReference type="Gene3D" id="3.10.129.10">
    <property type="entry name" value="Hotdog Thioesterase"/>
    <property type="match status" value="1"/>
</dbReference>
<reference evidence="2 3" key="1">
    <citation type="submission" date="2024-06" db="EMBL/GenBank/DDBJ databases">
        <authorList>
            <person name="Tuo L."/>
        </authorList>
    </citation>
    <scope>NUCLEOTIDE SEQUENCE [LARGE SCALE GENOMIC DNA]</scope>
    <source>
        <strain evidence="2 3">ZMM04-5</strain>
    </source>
</reference>
<dbReference type="RefSeq" id="WP_367721653.1">
    <property type="nucleotide sequence ID" value="NZ_JBFOCI010000001.1"/>
</dbReference>
<feature type="domain" description="MaoC-like" evidence="1">
    <location>
        <begin position="26"/>
        <end position="110"/>
    </location>
</feature>
<dbReference type="CDD" id="cd03454">
    <property type="entry name" value="YdeM"/>
    <property type="match status" value="1"/>
</dbReference>
<dbReference type="SUPFAM" id="SSF54637">
    <property type="entry name" value="Thioesterase/thiol ester dehydrase-isomerase"/>
    <property type="match status" value="1"/>
</dbReference>
<accession>A0ABV3QWA1</accession>
<sequence>MTHDPALDAFFEIGVAVPLGAHTFDADGIKAFARKYDPQPFHLDEQAAKNSVFGGLCASGWHTAAAWMKRNLATPGKAWAGEGPAPEFGPSPGITGLKWLKPVYAGETIAYSRTALSHRAIASRPGWRVLTVRAEGIDSKGDKVIEFDSAVLVKVD</sequence>
<dbReference type="Pfam" id="PF01575">
    <property type="entry name" value="MaoC_dehydratas"/>
    <property type="match status" value="1"/>
</dbReference>
<evidence type="ECO:0000313" key="3">
    <source>
        <dbReference type="Proteomes" id="UP001556196"/>
    </source>
</evidence>
<name>A0ABV3QWA1_9HYPH</name>
<evidence type="ECO:0000313" key="2">
    <source>
        <dbReference type="EMBL" id="MEW9804607.1"/>
    </source>
</evidence>
<keyword evidence="3" id="KW-1185">Reference proteome</keyword>
<gene>
    <name evidence="2" type="ORF">ABUE31_01235</name>
</gene>
<evidence type="ECO:0000259" key="1">
    <source>
        <dbReference type="Pfam" id="PF01575"/>
    </source>
</evidence>
<comment type="caution">
    <text evidence="2">The sequence shown here is derived from an EMBL/GenBank/DDBJ whole genome shotgun (WGS) entry which is preliminary data.</text>
</comment>
<dbReference type="Proteomes" id="UP001556196">
    <property type="component" value="Unassembled WGS sequence"/>
</dbReference>
<dbReference type="EMBL" id="JBFOCI010000001">
    <property type="protein sequence ID" value="MEW9804607.1"/>
    <property type="molecule type" value="Genomic_DNA"/>
</dbReference>